<comment type="caution">
    <text evidence="1">The sequence shown here is derived from an EMBL/GenBank/DDBJ whole genome shotgun (WGS) entry which is preliminary data.</text>
</comment>
<dbReference type="Pfam" id="PF13830">
    <property type="entry name" value="DUF4192"/>
    <property type="match status" value="1"/>
</dbReference>
<organism evidence="1 2">
    <name type="scientific">Nocardioides abyssi</name>
    <dbReference type="NCBI Taxonomy" id="3058370"/>
    <lineage>
        <taxon>Bacteria</taxon>
        <taxon>Bacillati</taxon>
        <taxon>Actinomycetota</taxon>
        <taxon>Actinomycetes</taxon>
        <taxon>Propionibacteriales</taxon>
        <taxon>Nocardioidaceae</taxon>
        <taxon>Nocardioides</taxon>
    </lineage>
</organism>
<sequence>MTTSHPASGRSPYTARTTEDLLAAVPVVLGFRPRESIVLLTFGGDRSVHARIDLPTTQHEAEAAARQLLEPCRRQRVRAVALILVTGDERAASRAARAAVRAFTREGIDVVESVRAHEGRWYVACGSRDGVPAHGVPYDVSAHPFTAQAVLDGQVMLDSREALAESVAADPARVHAVLEAVVALPGGEPSVPAESRWAAELVDRCVQAGTAPTDAEVARLVVGMLDVPVRDATWELMRRSEAAAHVRFWTDVVRRTPDAFLADPAALLGFAAWLSGHGALAWCAVDRCLDVTPGHRLAGYLAQVLTNAVPPTVWDEAGAG</sequence>
<reference evidence="1" key="1">
    <citation type="submission" date="2023-06" db="EMBL/GenBank/DDBJ databases">
        <title>Draft genome sequence of Nocardioides sp. SOB72.</title>
        <authorList>
            <person name="Zhang G."/>
        </authorList>
    </citation>
    <scope>NUCLEOTIDE SEQUENCE</scope>
    <source>
        <strain evidence="1">SOB72</strain>
    </source>
</reference>
<evidence type="ECO:0000313" key="2">
    <source>
        <dbReference type="Proteomes" id="UP001168537"/>
    </source>
</evidence>
<dbReference type="EMBL" id="JAUHJR010000009">
    <property type="protein sequence ID" value="MDN4163103.1"/>
    <property type="molecule type" value="Genomic_DNA"/>
</dbReference>
<name>A0ABT8EY94_9ACTN</name>
<protein>
    <submittedName>
        <fullName evidence="1">DUF4192 domain-containing protein</fullName>
    </submittedName>
</protein>
<dbReference type="InterPro" id="IPR025447">
    <property type="entry name" value="DUF4192"/>
</dbReference>
<evidence type="ECO:0000313" key="1">
    <source>
        <dbReference type="EMBL" id="MDN4163103.1"/>
    </source>
</evidence>
<keyword evidence="2" id="KW-1185">Reference proteome</keyword>
<gene>
    <name evidence="1" type="ORF">QWY29_17165</name>
</gene>
<dbReference type="Proteomes" id="UP001168537">
    <property type="component" value="Unassembled WGS sequence"/>
</dbReference>
<dbReference type="RefSeq" id="WP_300962319.1">
    <property type="nucleotide sequence ID" value="NZ_JAUHJR010000009.1"/>
</dbReference>
<accession>A0ABT8EY94</accession>
<proteinExistence type="predicted"/>